<sequence length="96" mass="10875">MNCWSAVMDYSKMHERTACEDLGYMLVRDKGFHVNCDHASLIQIFAPDQVVKQHSKEIASLGLNVSRLPLCDPPHRLWADIISRWGQPISPDASEP</sequence>
<dbReference type="EMBL" id="NBNE01001283">
    <property type="protein sequence ID" value="OWZ14679.1"/>
    <property type="molecule type" value="Genomic_DNA"/>
</dbReference>
<evidence type="ECO:0008006" key="3">
    <source>
        <dbReference type="Google" id="ProtNLM"/>
    </source>
</evidence>
<keyword evidence="2" id="KW-1185">Reference proteome</keyword>
<dbReference type="AlphaFoldDB" id="A0A225WC32"/>
<proteinExistence type="predicted"/>
<organism evidence="1 2">
    <name type="scientific">Phytophthora megakarya</name>
    <dbReference type="NCBI Taxonomy" id="4795"/>
    <lineage>
        <taxon>Eukaryota</taxon>
        <taxon>Sar</taxon>
        <taxon>Stramenopiles</taxon>
        <taxon>Oomycota</taxon>
        <taxon>Peronosporomycetes</taxon>
        <taxon>Peronosporales</taxon>
        <taxon>Peronosporaceae</taxon>
        <taxon>Phytophthora</taxon>
    </lineage>
</organism>
<evidence type="ECO:0000313" key="1">
    <source>
        <dbReference type="EMBL" id="OWZ14679.1"/>
    </source>
</evidence>
<protein>
    <recommendedName>
        <fullName evidence="3">Reverse transcriptase RNase H-like domain-containing protein</fullName>
    </recommendedName>
</protein>
<name>A0A225WC32_9STRA</name>
<reference evidence="2" key="1">
    <citation type="submission" date="2017-03" db="EMBL/GenBank/DDBJ databases">
        <title>Phytopthora megakarya and P. palmivora, two closely related causual agents of cacao black pod achieved similar genome size and gene model numbers by different mechanisms.</title>
        <authorList>
            <person name="Ali S."/>
            <person name="Shao J."/>
            <person name="Larry D.J."/>
            <person name="Kronmiller B."/>
            <person name="Shen D."/>
            <person name="Strem M.D."/>
            <person name="Melnick R.L."/>
            <person name="Guiltinan M.J."/>
            <person name="Tyler B.M."/>
            <person name="Meinhardt L.W."/>
            <person name="Bailey B.A."/>
        </authorList>
    </citation>
    <scope>NUCLEOTIDE SEQUENCE [LARGE SCALE GENOMIC DNA]</scope>
    <source>
        <strain evidence="2">zdho120</strain>
    </source>
</reference>
<accession>A0A225WC32</accession>
<evidence type="ECO:0000313" key="2">
    <source>
        <dbReference type="Proteomes" id="UP000198211"/>
    </source>
</evidence>
<dbReference type="Proteomes" id="UP000198211">
    <property type="component" value="Unassembled WGS sequence"/>
</dbReference>
<gene>
    <name evidence="1" type="ORF">PHMEG_00011797</name>
</gene>
<comment type="caution">
    <text evidence="1">The sequence shown here is derived from an EMBL/GenBank/DDBJ whole genome shotgun (WGS) entry which is preliminary data.</text>
</comment>